<dbReference type="Proteomes" id="UP000031802">
    <property type="component" value="Unassembled WGS sequence"/>
</dbReference>
<name>A0A0B8SZ01_9SPHI</name>
<dbReference type="OrthoDB" id="9791538at2"/>
<evidence type="ECO:0000313" key="2">
    <source>
        <dbReference type="Proteomes" id="UP000031802"/>
    </source>
</evidence>
<dbReference type="Gene3D" id="3.30.300.20">
    <property type="match status" value="1"/>
</dbReference>
<dbReference type="RefSeq" id="WP_037502633.1">
    <property type="nucleotide sequence ID" value="NZ_JJMU01000065.1"/>
</dbReference>
<reference evidence="2" key="1">
    <citation type="submission" date="2014-04" db="EMBL/GenBank/DDBJ databases">
        <title>Whole-Genome optical mapping and complete genome sequence of Sphingobacterium deserti sp. nov., a new spaces isolated from desert in the west of China.</title>
        <authorList>
            <person name="Teng C."/>
            <person name="Zhou Z."/>
            <person name="Li X."/>
            <person name="Chen M."/>
            <person name="Lin M."/>
            <person name="Wang L."/>
            <person name="Su S."/>
            <person name="Zhang C."/>
            <person name="Zhang W."/>
        </authorList>
    </citation>
    <scope>NUCLEOTIDE SEQUENCE [LARGE SCALE GENOMIC DNA]</scope>
    <source>
        <strain evidence="2">ACCC05744</strain>
    </source>
</reference>
<dbReference type="Pfam" id="PF02566">
    <property type="entry name" value="OsmC"/>
    <property type="match status" value="1"/>
</dbReference>
<sequence length="133" mass="14865">MARNIIVKTGLDRYKTEILVGQHIVVADEPEDVGGTDLGPSPTELLMSSLGTCKAMTMRMYADRKAWDLQDVEIEMSISEQRTDLQKTTFINCHIKLGGALDDKQRNRLLSIADRCPVHKILNSPIVIESNLI</sequence>
<comment type="caution">
    <text evidence="1">The sequence shown here is derived from an EMBL/GenBank/DDBJ whole genome shotgun (WGS) entry which is preliminary data.</text>
</comment>
<dbReference type="InterPro" id="IPR015946">
    <property type="entry name" value="KH_dom-like_a/b"/>
</dbReference>
<keyword evidence="2" id="KW-1185">Reference proteome</keyword>
<accession>A0A0B8SZ01</accession>
<dbReference type="PANTHER" id="PTHR39624:SF2">
    <property type="entry name" value="OSMC-LIKE PROTEIN"/>
    <property type="match status" value="1"/>
</dbReference>
<gene>
    <name evidence="1" type="ORF">DI53_3496</name>
</gene>
<dbReference type="PATRIC" id="fig|1229276.3.peg.3609"/>
<dbReference type="SUPFAM" id="SSF82784">
    <property type="entry name" value="OsmC-like"/>
    <property type="match status" value="1"/>
</dbReference>
<dbReference type="PANTHER" id="PTHR39624">
    <property type="entry name" value="PROTEIN INVOLVED IN RIMO-MEDIATED BETA-METHYLTHIOLATION OF RIBOSOMAL PROTEIN S12 YCAO"/>
    <property type="match status" value="1"/>
</dbReference>
<dbReference type="EMBL" id="JJMU01000065">
    <property type="protein sequence ID" value="KGE12757.1"/>
    <property type="molecule type" value="Genomic_DNA"/>
</dbReference>
<dbReference type="STRING" id="1229276.DI53_3496"/>
<reference evidence="1 2" key="2">
    <citation type="journal article" date="2015" name="PLoS ONE">
        <title>Whole-Genome Optical Mapping and Finished Genome Sequence of Sphingobacterium deserti sp. nov., a New Species Isolated from the Western Desert of China.</title>
        <authorList>
            <person name="Teng C."/>
            <person name="Zhou Z."/>
            <person name="Molnar I."/>
            <person name="Li X."/>
            <person name="Tang R."/>
            <person name="Chen M."/>
            <person name="Wang L."/>
            <person name="Su S."/>
            <person name="Zhang W."/>
            <person name="Lin M."/>
        </authorList>
    </citation>
    <scope>NUCLEOTIDE SEQUENCE [LARGE SCALE GENOMIC DNA]</scope>
    <source>
        <strain evidence="2">ACCC05744</strain>
    </source>
</reference>
<dbReference type="eggNOG" id="COG1765">
    <property type="taxonomic scope" value="Bacteria"/>
</dbReference>
<protein>
    <submittedName>
        <fullName evidence="1">OsmC family protein</fullName>
    </submittedName>
</protein>
<organism evidence="1 2">
    <name type="scientific">Sphingobacterium deserti</name>
    <dbReference type="NCBI Taxonomy" id="1229276"/>
    <lineage>
        <taxon>Bacteria</taxon>
        <taxon>Pseudomonadati</taxon>
        <taxon>Bacteroidota</taxon>
        <taxon>Sphingobacteriia</taxon>
        <taxon>Sphingobacteriales</taxon>
        <taxon>Sphingobacteriaceae</taxon>
        <taxon>Sphingobacterium</taxon>
    </lineage>
</organism>
<dbReference type="InterPro" id="IPR003718">
    <property type="entry name" value="OsmC/Ohr_fam"/>
</dbReference>
<dbReference type="InterPro" id="IPR036102">
    <property type="entry name" value="OsmC/Ohrsf"/>
</dbReference>
<evidence type="ECO:0000313" key="1">
    <source>
        <dbReference type="EMBL" id="KGE12757.1"/>
    </source>
</evidence>
<dbReference type="AlphaFoldDB" id="A0A0B8SZ01"/>
<proteinExistence type="predicted"/>